<accession>A0A6P2RM18</accession>
<dbReference type="AlphaFoldDB" id="A0A6P2RM18"/>
<organism evidence="1 2">
    <name type="scientific">Burkholderia lata (strain ATCC 17760 / DSM 23089 / LMG 22485 / NCIMB 9086 / R18194 / 383)</name>
    <dbReference type="NCBI Taxonomy" id="482957"/>
    <lineage>
        <taxon>Bacteria</taxon>
        <taxon>Pseudomonadati</taxon>
        <taxon>Pseudomonadota</taxon>
        <taxon>Betaproteobacteria</taxon>
        <taxon>Burkholderiales</taxon>
        <taxon>Burkholderiaceae</taxon>
        <taxon>Burkholderia</taxon>
        <taxon>Burkholderia cepacia complex</taxon>
    </lineage>
</organism>
<dbReference type="Proteomes" id="UP000494218">
    <property type="component" value="Unassembled WGS sequence"/>
</dbReference>
<protein>
    <submittedName>
        <fullName evidence="1">Uncharacterized protein</fullName>
    </submittedName>
</protein>
<dbReference type="EMBL" id="CABVPW010000046">
    <property type="protein sequence ID" value="VWC37829.1"/>
    <property type="molecule type" value="Genomic_DNA"/>
</dbReference>
<reference evidence="1 2" key="1">
    <citation type="submission" date="2019-09" db="EMBL/GenBank/DDBJ databases">
        <authorList>
            <person name="Depoorter E."/>
        </authorList>
    </citation>
    <scope>NUCLEOTIDE SEQUENCE [LARGE SCALE GENOMIC DNA]</scope>
    <source>
        <strain evidence="1">LMG 23254</strain>
    </source>
</reference>
<gene>
    <name evidence="1" type="ORF">BLA23254_06745</name>
</gene>
<name>A0A6P2RM18_BURL3</name>
<sequence>MFVDDLYNARFMHSSVGYLPPNRFEELLAQQGA</sequence>
<evidence type="ECO:0000313" key="2">
    <source>
        <dbReference type="Proteomes" id="UP000494218"/>
    </source>
</evidence>
<proteinExistence type="predicted"/>
<evidence type="ECO:0000313" key="1">
    <source>
        <dbReference type="EMBL" id="VWC37829.1"/>
    </source>
</evidence>